<protein>
    <submittedName>
        <fullName evidence="2">Uncharacterized protein</fullName>
    </submittedName>
</protein>
<dbReference type="AlphaFoldDB" id="A0A067Z7H8"/>
<evidence type="ECO:0000313" key="2">
    <source>
        <dbReference type="EMBL" id="AHK72247.1"/>
    </source>
</evidence>
<dbReference type="SUPFAM" id="SSF101898">
    <property type="entry name" value="NHL repeat"/>
    <property type="match status" value="1"/>
</dbReference>
<dbReference type="EMBL" id="CP004373">
    <property type="protein sequence ID" value="AHK72247.1"/>
    <property type="molecule type" value="Genomic_DNA"/>
</dbReference>
<sequence>MKHLLSALAALVFAPLCHAADLPPAGAATVIRTLPAKEATQGVANDRQFLYAIQNSTIGKYDRQTGKRVGGWSGDPAIFIHINSCEVQGTELVCAMSDYPHLPMWSSVEWFDTRTMQHTRTHSFGPGRGSLTWIDWHDGSWWACFANYDGDGGEAPRDHRSTLLVRMDPRFSTQEQWLFPEDVLERFGHHSASGGHWGQDGLLYVTGHDAQELYALQLPQAGSRLRHVATYQLPTHGQAFDWDALAANRLWTIDRQTQTLVNSQLSRPPTQ</sequence>
<dbReference type="GeneID" id="56906600"/>
<name>A0A067Z7H8_GLUOY</name>
<evidence type="ECO:0000313" key="3">
    <source>
        <dbReference type="Proteomes" id="UP000031656"/>
    </source>
</evidence>
<evidence type="ECO:0000256" key="1">
    <source>
        <dbReference type="SAM" id="SignalP"/>
    </source>
</evidence>
<dbReference type="RefSeq" id="WP_041112404.1">
    <property type="nucleotide sequence ID" value="NZ_CP004373.1"/>
</dbReference>
<reference evidence="2 3" key="1">
    <citation type="journal article" date="2015" name="Appl. Microbiol. Biotechnol.">
        <title>The consequence of an additional NADH dehydrogenase paralog on the growth of Gluconobacter oxydans DSM3504.</title>
        <authorList>
            <person name="Kostner D."/>
            <person name="Luchterhand B."/>
            <person name="Junker A."/>
            <person name="Volland S."/>
            <person name="Daniel R."/>
            <person name="Buchs J."/>
            <person name="Liebl W."/>
            <person name="Ehrenreich A."/>
        </authorList>
    </citation>
    <scope>NUCLEOTIDE SEQUENCE [LARGE SCALE GENOMIC DNA]</scope>
    <source>
        <strain evidence="2">DSM 3504</strain>
    </source>
</reference>
<gene>
    <name evidence="2" type="ORF">GLS_c23770</name>
</gene>
<accession>A0A067Z7H8</accession>
<dbReference type="Proteomes" id="UP000031656">
    <property type="component" value="Chromosome"/>
</dbReference>
<feature type="chain" id="PRO_5001650343" evidence="1">
    <location>
        <begin position="20"/>
        <end position="271"/>
    </location>
</feature>
<feature type="signal peptide" evidence="1">
    <location>
        <begin position="1"/>
        <end position="19"/>
    </location>
</feature>
<dbReference type="KEGG" id="goy:GLS_c23770"/>
<keyword evidence="1" id="KW-0732">Signal</keyword>
<organism evidence="2 3">
    <name type="scientific">Gluconobacter oxydans DSM 3504</name>
    <dbReference type="NCBI Taxonomy" id="1288313"/>
    <lineage>
        <taxon>Bacteria</taxon>
        <taxon>Pseudomonadati</taxon>
        <taxon>Pseudomonadota</taxon>
        <taxon>Alphaproteobacteria</taxon>
        <taxon>Acetobacterales</taxon>
        <taxon>Acetobacteraceae</taxon>
        <taxon>Gluconobacter</taxon>
    </lineage>
</organism>
<dbReference type="HOGENOM" id="CLU_071542_0_0_5"/>
<proteinExistence type="predicted"/>